<dbReference type="GeneID" id="87612125"/>
<reference evidence="1 2" key="1">
    <citation type="submission" date="2019-06" db="EMBL/GenBank/DDBJ databases">
        <title>Whole genome shotgun sequence of Brevibacillus parabrevis NBRC 12334.</title>
        <authorList>
            <person name="Hosoyama A."/>
            <person name="Uohara A."/>
            <person name="Ohji S."/>
            <person name="Ichikawa N."/>
        </authorList>
    </citation>
    <scope>NUCLEOTIDE SEQUENCE [LARGE SCALE GENOMIC DNA]</scope>
    <source>
        <strain evidence="1 2">NBRC 12334</strain>
    </source>
</reference>
<accession>A0A4Y3PHM8</accession>
<organism evidence="1 2">
    <name type="scientific">Brevibacillus parabrevis</name>
    <dbReference type="NCBI Taxonomy" id="54914"/>
    <lineage>
        <taxon>Bacteria</taxon>
        <taxon>Bacillati</taxon>
        <taxon>Bacillota</taxon>
        <taxon>Bacilli</taxon>
        <taxon>Bacillales</taxon>
        <taxon>Paenibacillaceae</taxon>
        <taxon>Brevibacillus</taxon>
    </lineage>
</organism>
<proteinExistence type="predicted"/>
<dbReference type="AlphaFoldDB" id="A0A4Y3PHM8"/>
<gene>
    <name evidence="1" type="ORF">BPA01_25230</name>
</gene>
<dbReference type="EMBL" id="BJMH01000010">
    <property type="protein sequence ID" value="GEB32943.1"/>
    <property type="molecule type" value="Genomic_DNA"/>
</dbReference>
<name>A0A4Y3PHM8_BREPA</name>
<protein>
    <submittedName>
        <fullName evidence="1">Uncharacterized protein</fullName>
    </submittedName>
</protein>
<keyword evidence="2" id="KW-1185">Reference proteome</keyword>
<sequence length="48" mass="5432">MEQNRLSELPIAQLTAVQLQQLKQAEEQLNSEGENVYLIAFEKQSPSS</sequence>
<evidence type="ECO:0000313" key="2">
    <source>
        <dbReference type="Proteomes" id="UP000316882"/>
    </source>
</evidence>
<evidence type="ECO:0000313" key="1">
    <source>
        <dbReference type="EMBL" id="GEB32943.1"/>
    </source>
</evidence>
<dbReference type="RefSeq" id="WP_173596902.1">
    <property type="nucleotide sequence ID" value="NZ_CP064090.1"/>
</dbReference>
<dbReference type="Proteomes" id="UP000316882">
    <property type="component" value="Unassembled WGS sequence"/>
</dbReference>
<comment type="caution">
    <text evidence="1">The sequence shown here is derived from an EMBL/GenBank/DDBJ whole genome shotgun (WGS) entry which is preliminary data.</text>
</comment>